<dbReference type="Proteomes" id="UP000018159">
    <property type="component" value="Unassembled WGS sequence"/>
</dbReference>
<dbReference type="AlphaFoldDB" id="V6ARE2"/>
<dbReference type="RefSeq" id="WP_155991173.1">
    <property type="nucleotide sequence ID" value="NZ_CBTY010000006.1"/>
</dbReference>
<dbReference type="OrthoDB" id="12139at2157"/>
<gene>
    <name evidence="1" type="ORF">NITUZ_140073</name>
</gene>
<organism evidence="1 2">
    <name type="scientific">Candidatus Nitrosotenuis uzonensis</name>
    <dbReference type="NCBI Taxonomy" id="1407055"/>
    <lineage>
        <taxon>Archaea</taxon>
        <taxon>Nitrososphaerota</taxon>
        <taxon>Candidatus Nitrosotenuis</taxon>
    </lineage>
</organism>
<evidence type="ECO:0000313" key="2">
    <source>
        <dbReference type="Proteomes" id="UP000018159"/>
    </source>
</evidence>
<proteinExistence type="predicted"/>
<name>V6ARE2_9ARCH</name>
<comment type="caution">
    <text evidence="1">The sequence shown here is derived from an EMBL/GenBank/DDBJ whole genome shotgun (WGS) entry which is preliminary data.</text>
</comment>
<dbReference type="EMBL" id="CBTY010000006">
    <property type="protein sequence ID" value="CDI04998.1"/>
    <property type="molecule type" value="Genomic_DNA"/>
</dbReference>
<sequence length="131" mass="14717">MMRKESSVSLTRMLQKELDCLKQKSMIGLDLKVLWIPKTDHTKEGQVIGNTIYIYSTNLADALETLRHEFFDAMISAASKPYLELINALLSVISGQAYSKKEEVVESLVRMIGRSEPVFADSPPQKDLAIV</sequence>
<evidence type="ECO:0000313" key="1">
    <source>
        <dbReference type="EMBL" id="CDI04998.1"/>
    </source>
</evidence>
<accession>V6ARE2</accession>
<reference evidence="1 2" key="1">
    <citation type="journal article" date="2013" name="PLoS ONE">
        <title>Enrichment and Genome Sequence of the Group I.1a Ammonia-Oxidizing Archaeon ?Ca. Nitrosotenuis uzonensis? Representing a Clade Globally.</title>
        <authorList>
            <person name="Lebedeva E.V."/>
            <person name="Hatzenpichler R."/>
            <person name="Pelletier E."/>
            <person name="Schuster N."/>
            <person name="Hauzmayer S."/>
            <person name="Bulaev A."/>
            <person name="Grigor'eva N.V."/>
            <person name="Galushko A."/>
            <person name="Schmid M."/>
            <person name="Palatinszky M."/>
            <person name="Le Paslier D."/>
            <person name="Daims H."/>
            <person name="Wagner M."/>
        </authorList>
    </citation>
    <scope>NUCLEOTIDE SEQUENCE [LARGE SCALE GENOMIC DNA]</scope>
    <source>
        <strain evidence="1 2">N4</strain>
    </source>
</reference>
<keyword evidence="2" id="KW-1185">Reference proteome</keyword>
<protein>
    <submittedName>
        <fullName evidence="1">Uncharacterized protein</fullName>
    </submittedName>
</protein>